<dbReference type="InterPro" id="IPR054495">
    <property type="entry name" value="DUF488-N3a"/>
</dbReference>
<organism evidence="2 3">
    <name type="scientific">Comamonas serinivorans</name>
    <dbReference type="NCBI Taxonomy" id="1082851"/>
    <lineage>
        <taxon>Bacteria</taxon>
        <taxon>Pseudomonadati</taxon>
        <taxon>Pseudomonadota</taxon>
        <taxon>Betaproteobacteria</taxon>
        <taxon>Burkholderiales</taxon>
        <taxon>Comamonadaceae</taxon>
        <taxon>Comamonas</taxon>
    </lineage>
</organism>
<feature type="domain" description="DUF488" evidence="1">
    <location>
        <begin position="3"/>
        <end position="133"/>
    </location>
</feature>
<protein>
    <recommendedName>
        <fullName evidence="1">DUF488 domain-containing protein</fullName>
    </recommendedName>
</protein>
<dbReference type="Pfam" id="PF22751">
    <property type="entry name" value="DUF488-N3a"/>
    <property type="match status" value="1"/>
</dbReference>
<dbReference type="EMBL" id="CP021455">
    <property type="protein sequence ID" value="ARU04617.1"/>
    <property type="molecule type" value="Genomic_DNA"/>
</dbReference>
<dbReference type="KEGG" id="cser:CCO03_07985"/>
<reference evidence="2 3" key="1">
    <citation type="submission" date="2017-05" db="EMBL/GenBank/DDBJ databases">
        <authorList>
            <person name="Song R."/>
            <person name="Chenine A.L."/>
            <person name="Ruprecht R.M."/>
        </authorList>
    </citation>
    <scope>NUCLEOTIDE SEQUENCE [LARGE SCALE GENOMIC DNA]</scope>
    <source>
        <strain evidence="2 3">DSM 26136</strain>
    </source>
</reference>
<evidence type="ECO:0000313" key="3">
    <source>
        <dbReference type="Proteomes" id="UP000196138"/>
    </source>
</evidence>
<dbReference type="RefSeq" id="WP_087279543.1">
    <property type="nucleotide sequence ID" value="NZ_CP021455.1"/>
</dbReference>
<proteinExistence type="predicted"/>
<gene>
    <name evidence="2" type="ORF">CCO03_07985</name>
</gene>
<accession>A0A1Y0ELY2</accession>
<name>A0A1Y0ELY2_9BURK</name>
<keyword evidence="3" id="KW-1185">Reference proteome</keyword>
<sequence>MSLRIVRLGSPRLPDEGLRIGTVRRPPRGVPKADFARLNWYDVWYPELAPSADTMAVAQASQRARAQGEAAEADRLWRQFTRLYRREMAEPAASRTLDLLAALSAHAAFSVGCYCEDERQCHRSLLRQLLQDRRAELQG</sequence>
<dbReference type="AlphaFoldDB" id="A0A1Y0ELY2"/>
<evidence type="ECO:0000313" key="2">
    <source>
        <dbReference type="EMBL" id="ARU04617.1"/>
    </source>
</evidence>
<dbReference type="Proteomes" id="UP000196138">
    <property type="component" value="Chromosome"/>
</dbReference>
<evidence type="ECO:0000259" key="1">
    <source>
        <dbReference type="Pfam" id="PF22751"/>
    </source>
</evidence>
<dbReference type="OrthoDB" id="9790745at2"/>